<evidence type="ECO:0000313" key="3">
    <source>
        <dbReference type="Proteomes" id="UP000886741"/>
    </source>
</evidence>
<sequence length="229" mass="25479">MNTEQVLIGTIPAVLYGASAEQGYLFLHGQMGHKEEAEAFAQVVCPKGYQVLSIDLPGHGARQDRGEELSPWTAVPDIQAALDWVAPRWHTVSLRATSIGAYFAMLAVEAPARALLVSPVLDMEALIQTMMGWAGVTERQLQEQGTIATAFGQTLSWNYLCWVREHPVHQWTCPVRILYGSEDNLTPRPTVEAYARQHSAGLTVMEGGEHWFHTPEQLAVLRNWEETET</sequence>
<accession>A0A9D1F8K7</accession>
<protein>
    <submittedName>
        <fullName evidence="2">Alpha/beta hydrolase</fullName>
    </submittedName>
</protein>
<keyword evidence="2" id="KW-0378">Hydrolase</keyword>
<feature type="domain" description="AB hydrolase-1" evidence="1">
    <location>
        <begin position="25"/>
        <end position="214"/>
    </location>
</feature>
<dbReference type="Gene3D" id="3.40.50.1820">
    <property type="entry name" value="alpha/beta hydrolase"/>
    <property type="match status" value="1"/>
</dbReference>
<name>A0A9D1F8K7_9FIRM</name>
<dbReference type="AlphaFoldDB" id="A0A9D1F8K7"/>
<reference evidence="2" key="2">
    <citation type="journal article" date="2021" name="PeerJ">
        <title>Extensive microbial diversity within the chicken gut microbiome revealed by metagenomics and culture.</title>
        <authorList>
            <person name="Gilroy R."/>
            <person name="Ravi A."/>
            <person name="Getino M."/>
            <person name="Pursley I."/>
            <person name="Horton D.L."/>
            <person name="Alikhan N.F."/>
            <person name="Baker D."/>
            <person name="Gharbi K."/>
            <person name="Hall N."/>
            <person name="Watson M."/>
            <person name="Adriaenssens E.M."/>
            <person name="Foster-Nyarko E."/>
            <person name="Jarju S."/>
            <person name="Secka A."/>
            <person name="Antonio M."/>
            <person name="Oren A."/>
            <person name="Chaudhuri R.R."/>
            <person name="La Ragione R."/>
            <person name="Hildebrand F."/>
            <person name="Pallen M.J."/>
        </authorList>
    </citation>
    <scope>NUCLEOTIDE SEQUENCE</scope>
    <source>
        <strain evidence="2">ChiBcec16-1751</strain>
    </source>
</reference>
<dbReference type="Proteomes" id="UP000886741">
    <property type="component" value="Unassembled WGS sequence"/>
</dbReference>
<comment type="caution">
    <text evidence="2">The sequence shown here is derived from an EMBL/GenBank/DDBJ whole genome shotgun (WGS) entry which is preliminary data.</text>
</comment>
<dbReference type="Pfam" id="PF12697">
    <property type="entry name" value="Abhydrolase_6"/>
    <property type="match status" value="1"/>
</dbReference>
<reference evidence="2" key="1">
    <citation type="submission" date="2020-10" db="EMBL/GenBank/DDBJ databases">
        <authorList>
            <person name="Gilroy R."/>
        </authorList>
    </citation>
    <scope>NUCLEOTIDE SEQUENCE</scope>
    <source>
        <strain evidence="2">ChiBcec16-1751</strain>
    </source>
</reference>
<organism evidence="2 3">
    <name type="scientific">Candidatus Avoscillospira avistercoris</name>
    <dbReference type="NCBI Taxonomy" id="2840707"/>
    <lineage>
        <taxon>Bacteria</taxon>
        <taxon>Bacillati</taxon>
        <taxon>Bacillota</taxon>
        <taxon>Clostridia</taxon>
        <taxon>Eubacteriales</taxon>
        <taxon>Oscillospiraceae</taxon>
        <taxon>Oscillospiraceae incertae sedis</taxon>
        <taxon>Candidatus Avoscillospira</taxon>
    </lineage>
</organism>
<gene>
    <name evidence="2" type="ORF">IAA83_02695</name>
</gene>
<dbReference type="SUPFAM" id="SSF53474">
    <property type="entry name" value="alpha/beta-Hydrolases"/>
    <property type="match status" value="1"/>
</dbReference>
<proteinExistence type="predicted"/>
<dbReference type="EMBL" id="DVJJ01000050">
    <property type="protein sequence ID" value="HIS64264.1"/>
    <property type="molecule type" value="Genomic_DNA"/>
</dbReference>
<evidence type="ECO:0000313" key="2">
    <source>
        <dbReference type="EMBL" id="HIS64264.1"/>
    </source>
</evidence>
<dbReference type="InterPro" id="IPR029058">
    <property type="entry name" value="AB_hydrolase_fold"/>
</dbReference>
<dbReference type="GO" id="GO:0016787">
    <property type="term" value="F:hydrolase activity"/>
    <property type="evidence" value="ECO:0007669"/>
    <property type="project" value="UniProtKB-KW"/>
</dbReference>
<evidence type="ECO:0000259" key="1">
    <source>
        <dbReference type="Pfam" id="PF12697"/>
    </source>
</evidence>
<dbReference type="InterPro" id="IPR000073">
    <property type="entry name" value="AB_hydrolase_1"/>
</dbReference>